<name>A0AAE1X8A8_9LAMI</name>
<dbReference type="InterPro" id="IPR019734">
    <property type="entry name" value="TPR_rpt"/>
</dbReference>
<dbReference type="Gene3D" id="1.25.40.10">
    <property type="entry name" value="Tetratricopeptide repeat domain"/>
    <property type="match status" value="1"/>
</dbReference>
<reference evidence="3" key="2">
    <citation type="journal article" date="2024" name="Plant">
        <title>Genomic evolution and insights into agronomic trait innovations of Sesamum species.</title>
        <authorList>
            <person name="Miao H."/>
            <person name="Wang L."/>
            <person name="Qu L."/>
            <person name="Liu H."/>
            <person name="Sun Y."/>
            <person name="Le M."/>
            <person name="Wang Q."/>
            <person name="Wei S."/>
            <person name="Zheng Y."/>
            <person name="Lin W."/>
            <person name="Duan Y."/>
            <person name="Cao H."/>
            <person name="Xiong S."/>
            <person name="Wang X."/>
            <person name="Wei L."/>
            <person name="Li C."/>
            <person name="Ma Q."/>
            <person name="Ju M."/>
            <person name="Zhao R."/>
            <person name="Li G."/>
            <person name="Mu C."/>
            <person name="Tian Q."/>
            <person name="Mei H."/>
            <person name="Zhang T."/>
            <person name="Gao T."/>
            <person name="Zhang H."/>
        </authorList>
    </citation>
    <scope>NUCLEOTIDE SEQUENCE</scope>
    <source>
        <strain evidence="3">K16</strain>
    </source>
</reference>
<feature type="domain" description="Aminotransferase-like plant mobile" evidence="2">
    <location>
        <begin position="15"/>
        <end position="132"/>
    </location>
</feature>
<reference evidence="3" key="1">
    <citation type="submission" date="2020-06" db="EMBL/GenBank/DDBJ databases">
        <authorList>
            <person name="Li T."/>
            <person name="Hu X."/>
            <person name="Zhang T."/>
            <person name="Song X."/>
            <person name="Zhang H."/>
            <person name="Dai N."/>
            <person name="Sheng W."/>
            <person name="Hou X."/>
            <person name="Wei L."/>
        </authorList>
    </citation>
    <scope>NUCLEOTIDE SEQUENCE</scope>
    <source>
        <strain evidence="3">K16</strain>
        <tissue evidence="3">Leaf</tissue>
    </source>
</reference>
<evidence type="ECO:0000313" key="4">
    <source>
        <dbReference type="Proteomes" id="UP001289374"/>
    </source>
</evidence>
<dbReference type="PANTHER" id="PTHR47908:SF2">
    <property type="entry name" value="TETRATRICOPEPTIDE REPEAT (TPR)-LIKE SUPERFAMILY PROTEIN"/>
    <property type="match status" value="1"/>
</dbReference>
<evidence type="ECO:0000256" key="1">
    <source>
        <dbReference type="PROSITE-ProRule" id="PRU00339"/>
    </source>
</evidence>
<dbReference type="Proteomes" id="UP001289374">
    <property type="component" value="Unassembled WGS sequence"/>
</dbReference>
<gene>
    <name evidence="3" type="ORF">Sango_0677200</name>
</gene>
<accession>A0AAE1X8A8</accession>
<sequence length="391" mass="43493">MQYIGFAPEEGALKGSRLQVKAIISHISRVQITPDTPNLTVVQYARAVALLLLGGMMCPDSSGNLVSLLYLAKLEDIVAARNYSWGSAVLVFLYRELCNASIKGKAAIGGALQLVQIWAWSRIIPLCPGLGAPRVHMGQHSIDNNCVLPAAPYDAMWNYLDFLINKCTDITSFPIISDILKPPKGNASNFFGTTLSRIHSHQNSIPTLSRRLFLPSVSGLWDALTGGNSAREAVIAVRRGMLLFRQGDVLGSLVEFDKAIELDPRQKACVGLDLFSIRFEEGAEQFRLDVAQNPNDTEESIWCFLCEAQLYGVDEARRRFLEVGTDPRPVMREAYNMFKDGGDPEKIKPNSHLHFEEWGIALLLLLQTAHLIRPHLLLLFATKSHTKPHYR</sequence>
<proteinExistence type="predicted"/>
<organism evidence="3 4">
    <name type="scientific">Sesamum angolense</name>
    <dbReference type="NCBI Taxonomy" id="2727404"/>
    <lineage>
        <taxon>Eukaryota</taxon>
        <taxon>Viridiplantae</taxon>
        <taxon>Streptophyta</taxon>
        <taxon>Embryophyta</taxon>
        <taxon>Tracheophyta</taxon>
        <taxon>Spermatophyta</taxon>
        <taxon>Magnoliopsida</taxon>
        <taxon>eudicotyledons</taxon>
        <taxon>Gunneridae</taxon>
        <taxon>Pentapetalae</taxon>
        <taxon>asterids</taxon>
        <taxon>lamiids</taxon>
        <taxon>Lamiales</taxon>
        <taxon>Pedaliaceae</taxon>
        <taxon>Sesamum</taxon>
    </lineage>
</organism>
<comment type="caution">
    <text evidence="3">The sequence shown here is derived from an EMBL/GenBank/DDBJ whole genome shotgun (WGS) entry which is preliminary data.</text>
</comment>
<dbReference type="GO" id="GO:0009507">
    <property type="term" value="C:chloroplast"/>
    <property type="evidence" value="ECO:0007669"/>
    <property type="project" value="TreeGrafter"/>
</dbReference>
<evidence type="ECO:0000259" key="2">
    <source>
        <dbReference type="Pfam" id="PF10536"/>
    </source>
</evidence>
<evidence type="ECO:0000313" key="3">
    <source>
        <dbReference type="EMBL" id="KAK4406707.1"/>
    </source>
</evidence>
<dbReference type="EMBL" id="JACGWL010000003">
    <property type="protein sequence ID" value="KAK4406707.1"/>
    <property type="molecule type" value="Genomic_DNA"/>
</dbReference>
<dbReference type="PROSITE" id="PS50005">
    <property type="entry name" value="TPR"/>
    <property type="match status" value="1"/>
</dbReference>
<dbReference type="InterPro" id="IPR019557">
    <property type="entry name" value="AminoTfrase-like_pln_mobile"/>
</dbReference>
<protein>
    <recommendedName>
        <fullName evidence="2">Aminotransferase-like plant mobile domain-containing protein</fullName>
    </recommendedName>
</protein>
<dbReference type="PANTHER" id="PTHR47908">
    <property type="match status" value="1"/>
</dbReference>
<keyword evidence="1" id="KW-0802">TPR repeat</keyword>
<feature type="repeat" description="TPR" evidence="1">
    <location>
        <begin position="233"/>
        <end position="266"/>
    </location>
</feature>
<dbReference type="AlphaFoldDB" id="A0AAE1X8A8"/>
<dbReference type="InterPro" id="IPR011990">
    <property type="entry name" value="TPR-like_helical_dom_sf"/>
</dbReference>
<dbReference type="Pfam" id="PF10536">
    <property type="entry name" value="PMD"/>
    <property type="match status" value="1"/>
</dbReference>
<keyword evidence="4" id="KW-1185">Reference proteome</keyword>